<feature type="transmembrane region" description="Helical" evidence="2">
    <location>
        <begin position="164"/>
        <end position="184"/>
    </location>
</feature>
<dbReference type="AlphaFoldDB" id="A0A2B7YZU1"/>
<keyword evidence="2" id="KW-0812">Transmembrane</keyword>
<dbReference type="STRING" id="1447883.A0A2B7YZU1"/>
<keyword evidence="2" id="KW-1133">Transmembrane helix</keyword>
<keyword evidence="2" id="KW-0472">Membrane</keyword>
<protein>
    <submittedName>
        <fullName evidence="3">Uncharacterized protein</fullName>
    </submittedName>
</protein>
<proteinExistence type="predicted"/>
<reference evidence="3 4" key="1">
    <citation type="submission" date="2017-10" db="EMBL/GenBank/DDBJ databases">
        <title>Comparative genomics in systemic dimorphic fungi from Ajellomycetaceae.</title>
        <authorList>
            <person name="Munoz J.F."/>
            <person name="Mcewen J.G."/>
            <person name="Clay O.K."/>
            <person name="Cuomo C.A."/>
        </authorList>
    </citation>
    <scope>NUCLEOTIDE SEQUENCE [LARGE SCALE GENOMIC DNA]</scope>
    <source>
        <strain evidence="3 4">UAMH7299</strain>
    </source>
</reference>
<evidence type="ECO:0000256" key="1">
    <source>
        <dbReference type="SAM" id="MobiDB-lite"/>
    </source>
</evidence>
<dbReference type="EMBL" id="PDNA01000016">
    <property type="protein sequence ID" value="PGH26509.1"/>
    <property type="molecule type" value="Genomic_DNA"/>
</dbReference>
<name>A0A2B7YZU1_POLH7</name>
<comment type="caution">
    <text evidence="3">The sequence shown here is derived from an EMBL/GenBank/DDBJ whole genome shotgun (WGS) entry which is preliminary data.</text>
</comment>
<feature type="region of interest" description="Disordered" evidence="1">
    <location>
        <begin position="25"/>
        <end position="73"/>
    </location>
</feature>
<organism evidence="3 4">
    <name type="scientific">Polytolypa hystricis (strain UAMH7299)</name>
    <dbReference type="NCBI Taxonomy" id="1447883"/>
    <lineage>
        <taxon>Eukaryota</taxon>
        <taxon>Fungi</taxon>
        <taxon>Dikarya</taxon>
        <taxon>Ascomycota</taxon>
        <taxon>Pezizomycotina</taxon>
        <taxon>Eurotiomycetes</taxon>
        <taxon>Eurotiomycetidae</taxon>
        <taxon>Onygenales</taxon>
        <taxon>Onygenales incertae sedis</taxon>
        <taxon>Polytolypa</taxon>
    </lineage>
</organism>
<accession>A0A2B7YZU1</accession>
<keyword evidence="4" id="KW-1185">Reference proteome</keyword>
<dbReference type="Proteomes" id="UP000224634">
    <property type="component" value="Unassembled WGS sequence"/>
</dbReference>
<evidence type="ECO:0000256" key="2">
    <source>
        <dbReference type="SAM" id="Phobius"/>
    </source>
</evidence>
<evidence type="ECO:0000313" key="3">
    <source>
        <dbReference type="EMBL" id="PGH26509.1"/>
    </source>
</evidence>
<gene>
    <name evidence="3" type="ORF">AJ80_01823</name>
</gene>
<evidence type="ECO:0000313" key="4">
    <source>
        <dbReference type="Proteomes" id="UP000224634"/>
    </source>
</evidence>
<dbReference type="OrthoDB" id="4179406at2759"/>
<sequence>MPPNQPAGAPHLGASWATWLPEDAEASTYIGSDEELELGSDIPSSDPSNMEPLSFPSHATRTPSHHSQEPLLQPYMSFSGPELVMPSIHEDNDADGSWLMPRESMPTSYSRVEAVNNTSDHPATEVLAQAGAAHAGTRSRSRHESLKGKRYNGDYSILRRRMGYGLSIALVIFVLPLLFAQLVLQFPSFCGIPVLSSIHHCKVTVSRPAEDRQGNHLILRYEPVLRAFSQLENILDRASKSASVIPTLLKSSDMTARDLCHDLKQDYIASRHEISFECQSALTSIQEAKERSDGLTRRLNFVIDDGLAPDARRMQKLLAASSSHADEGWGLYRFISRLYPSQSGFSTSRQAMFESQLERCESTLDHVTRSQMDQARRILDLLSEFSGRLQSVEEIILSSDANANHEGSDPFRQIISWFQRVKHTWEQTLAETFDIQPPTSSDPWQELKLQALEKLRDANERQRGAAAVLNAFVAEVQQFQGETEAIFKDGRSEKAINGS</sequence>